<dbReference type="PANTHER" id="PTHR23226:SF397">
    <property type="entry name" value="C2H2-TYPE DOMAIN-CONTAINING PROTEIN"/>
    <property type="match status" value="1"/>
</dbReference>
<evidence type="ECO:0000256" key="2">
    <source>
        <dbReference type="ARBA" id="ARBA00006991"/>
    </source>
</evidence>
<feature type="region of interest" description="Disordered" evidence="12">
    <location>
        <begin position="455"/>
        <end position="482"/>
    </location>
</feature>
<evidence type="ECO:0000259" key="14">
    <source>
        <dbReference type="PROSITE" id="PS50805"/>
    </source>
</evidence>
<feature type="domain" description="C2H2-type" evidence="13">
    <location>
        <begin position="346"/>
        <end position="373"/>
    </location>
</feature>
<feature type="domain" description="C2H2-type" evidence="13">
    <location>
        <begin position="374"/>
        <end position="401"/>
    </location>
</feature>
<feature type="domain" description="C2H2-type" evidence="13">
    <location>
        <begin position="178"/>
        <end position="205"/>
    </location>
</feature>
<evidence type="ECO:0000256" key="3">
    <source>
        <dbReference type="ARBA" id="ARBA00022723"/>
    </source>
</evidence>
<dbReference type="FunFam" id="3.30.160.60:FF:000139">
    <property type="entry name" value="zinc finger protein 1 homolog"/>
    <property type="match status" value="1"/>
</dbReference>
<accession>A0A2J8U9F2</accession>
<dbReference type="InterPro" id="IPR036051">
    <property type="entry name" value="KRAB_dom_sf"/>
</dbReference>
<dbReference type="Pfam" id="PF01352">
    <property type="entry name" value="KRAB"/>
    <property type="match status" value="1"/>
</dbReference>
<dbReference type="SMART" id="SM00349">
    <property type="entry name" value="KRAB"/>
    <property type="match status" value="1"/>
</dbReference>
<feature type="domain" description="C2H2-type" evidence="13">
    <location>
        <begin position="318"/>
        <end position="345"/>
    </location>
</feature>
<feature type="domain" description="C2H2-type" evidence="13">
    <location>
        <begin position="262"/>
        <end position="289"/>
    </location>
</feature>
<organism evidence="15">
    <name type="scientific">Pongo abelii</name>
    <name type="common">Sumatran orangutan</name>
    <name type="synonym">Pongo pygmaeus abelii</name>
    <dbReference type="NCBI Taxonomy" id="9601"/>
    <lineage>
        <taxon>Eukaryota</taxon>
        <taxon>Metazoa</taxon>
        <taxon>Chordata</taxon>
        <taxon>Craniata</taxon>
        <taxon>Vertebrata</taxon>
        <taxon>Euteleostomi</taxon>
        <taxon>Mammalia</taxon>
        <taxon>Eutheria</taxon>
        <taxon>Euarchontoglires</taxon>
        <taxon>Primates</taxon>
        <taxon>Haplorrhini</taxon>
        <taxon>Catarrhini</taxon>
        <taxon>Hominidae</taxon>
        <taxon>Pongo</taxon>
    </lineage>
</organism>
<dbReference type="FunFam" id="3.30.160.60:FF:000848">
    <property type="entry name" value="Zinc finger protein 35"/>
    <property type="match status" value="1"/>
</dbReference>
<dbReference type="PANTHER" id="PTHR23226">
    <property type="entry name" value="ZINC FINGER AND SCAN DOMAIN-CONTAINING"/>
    <property type="match status" value="1"/>
</dbReference>
<dbReference type="FunFam" id="3.30.160.60:FF:002063">
    <property type="entry name" value="RB associated KRAB zinc finger"/>
    <property type="match status" value="1"/>
</dbReference>
<evidence type="ECO:0000256" key="11">
    <source>
        <dbReference type="PROSITE-ProRule" id="PRU00042"/>
    </source>
</evidence>
<dbReference type="FunFam" id="3.30.160.60:FF:000029">
    <property type="entry name" value="GLI family zinc finger 4"/>
    <property type="match status" value="2"/>
</dbReference>
<keyword evidence="6" id="KW-0862">Zinc</keyword>
<dbReference type="Gene3D" id="6.10.140.140">
    <property type="match status" value="1"/>
</dbReference>
<evidence type="ECO:0000256" key="1">
    <source>
        <dbReference type="ARBA" id="ARBA00004123"/>
    </source>
</evidence>
<feature type="domain" description="C2H2-type" evidence="13">
    <location>
        <begin position="430"/>
        <end position="457"/>
    </location>
</feature>
<dbReference type="FunFam" id="3.30.160.60:FF:000688">
    <property type="entry name" value="zinc finger protein 197 isoform X1"/>
    <property type="match status" value="1"/>
</dbReference>
<dbReference type="PROSITE" id="PS50805">
    <property type="entry name" value="KRAB"/>
    <property type="match status" value="1"/>
</dbReference>
<feature type="domain" description="KRAB" evidence="14">
    <location>
        <begin position="8"/>
        <end position="79"/>
    </location>
</feature>
<dbReference type="InterPro" id="IPR036236">
    <property type="entry name" value="Znf_C2H2_sf"/>
</dbReference>
<feature type="domain" description="C2H2-type" evidence="13">
    <location>
        <begin position="402"/>
        <end position="429"/>
    </location>
</feature>
<keyword evidence="10" id="KW-0539">Nucleus</keyword>
<keyword evidence="4" id="KW-0677">Repeat</keyword>
<keyword evidence="9" id="KW-0804">Transcription</keyword>
<protein>
    <submittedName>
        <fullName evidence="15">ZNF649 isoform 1</fullName>
    </submittedName>
</protein>
<evidence type="ECO:0000256" key="5">
    <source>
        <dbReference type="ARBA" id="ARBA00022771"/>
    </source>
</evidence>
<keyword evidence="8" id="KW-0238">DNA-binding</keyword>
<reference evidence="15" key="1">
    <citation type="submission" date="2017-12" db="EMBL/GenBank/DDBJ databases">
        <title>High-resolution comparative analysis of great ape genomes.</title>
        <authorList>
            <person name="Pollen A."/>
            <person name="Hastie A."/>
            <person name="Hormozdiari F."/>
            <person name="Dougherty M."/>
            <person name="Liu R."/>
            <person name="Chaisson M."/>
            <person name="Hoppe E."/>
            <person name="Hill C."/>
            <person name="Pang A."/>
            <person name="Hillier L."/>
            <person name="Baker C."/>
            <person name="Armstrong J."/>
            <person name="Shendure J."/>
            <person name="Paten B."/>
            <person name="Wilson R."/>
            <person name="Chao H."/>
            <person name="Schneider V."/>
            <person name="Ventura M."/>
            <person name="Kronenberg Z."/>
            <person name="Murali S."/>
            <person name="Gordon D."/>
            <person name="Cantsilieris S."/>
            <person name="Munson K."/>
            <person name="Nelson B."/>
            <person name="Raja A."/>
            <person name="Underwood J."/>
            <person name="Diekhans M."/>
            <person name="Fiddes I."/>
            <person name="Haussler D."/>
            <person name="Eichler E."/>
        </authorList>
    </citation>
    <scope>NUCLEOTIDE SEQUENCE [LARGE SCALE GENOMIC DNA]</scope>
    <source>
        <strain evidence="15">Susie</strain>
    </source>
</reference>
<keyword evidence="5 11" id="KW-0863">Zinc-finger</keyword>
<dbReference type="GO" id="GO:0000978">
    <property type="term" value="F:RNA polymerase II cis-regulatory region sequence-specific DNA binding"/>
    <property type="evidence" value="ECO:0007669"/>
    <property type="project" value="TreeGrafter"/>
</dbReference>
<evidence type="ECO:0000256" key="4">
    <source>
        <dbReference type="ARBA" id="ARBA00022737"/>
    </source>
</evidence>
<dbReference type="CDD" id="cd07765">
    <property type="entry name" value="KRAB_A-box"/>
    <property type="match status" value="1"/>
</dbReference>
<dbReference type="GO" id="GO:0008270">
    <property type="term" value="F:zinc ion binding"/>
    <property type="evidence" value="ECO:0007669"/>
    <property type="project" value="UniProtKB-KW"/>
</dbReference>
<dbReference type="SMART" id="SM00355">
    <property type="entry name" value="ZnF_C2H2"/>
    <property type="match status" value="10"/>
</dbReference>
<comment type="similarity">
    <text evidence="2">Belongs to the krueppel C2H2-type zinc-finger protein family.</text>
</comment>
<dbReference type="Pfam" id="PF00096">
    <property type="entry name" value="zf-C2H2"/>
    <property type="match status" value="8"/>
</dbReference>
<dbReference type="SUPFAM" id="SSF109640">
    <property type="entry name" value="KRAB domain (Kruppel-associated box)"/>
    <property type="match status" value="1"/>
</dbReference>
<dbReference type="FunFam" id="3.30.160.60:FF:000053">
    <property type="entry name" value="zinc finger protein 182 isoform X1"/>
    <property type="match status" value="1"/>
</dbReference>
<proteinExistence type="inferred from homology"/>
<gene>
    <name evidence="15" type="ORF">CR201_G0029823</name>
</gene>
<evidence type="ECO:0000259" key="13">
    <source>
        <dbReference type="PROSITE" id="PS50157"/>
    </source>
</evidence>
<evidence type="ECO:0000256" key="8">
    <source>
        <dbReference type="ARBA" id="ARBA00023125"/>
    </source>
</evidence>
<dbReference type="Gene3D" id="3.30.160.60">
    <property type="entry name" value="Classic Zinc Finger"/>
    <property type="match status" value="10"/>
</dbReference>
<evidence type="ECO:0000256" key="6">
    <source>
        <dbReference type="ARBA" id="ARBA00022833"/>
    </source>
</evidence>
<dbReference type="AlphaFoldDB" id="A0A2J8U9F2"/>
<dbReference type="PROSITE" id="PS00028">
    <property type="entry name" value="ZINC_FINGER_C2H2_1"/>
    <property type="match status" value="10"/>
</dbReference>
<dbReference type="FunFam" id="3.30.160.60:FF:002343">
    <property type="entry name" value="Zinc finger protein 33A"/>
    <property type="match status" value="2"/>
</dbReference>
<dbReference type="InterPro" id="IPR001909">
    <property type="entry name" value="KRAB"/>
</dbReference>
<name>A0A2J8U9F2_PONAB</name>
<feature type="domain" description="C2H2-type" evidence="13">
    <location>
        <begin position="206"/>
        <end position="233"/>
    </location>
</feature>
<feature type="domain" description="C2H2-type" evidence="13">
    <location>
        <begin position="290"/>
        <end position="317"/>
    </location>
</feature>
<feature type="domain" description="C2H2-type" evidence="13">
    <location>
        <begin position="234"/>
        <end position="261"/>
    </location>
</feature>
<dbReference type="OrthoDB" id="10072647at2759"/>
<keyword evidence="7" id="KW-0805">Transcription regulation</keyword>
<feature type="compositionally biased region" description="Polar residues" evidence="12">
    <location>
        <begin position="465"/>
        <end position="477"/>
    </location>
</feature>
<evidence type="ECO:0000256" key="10">
    <source>
        <dbReference type="ARBA" id="ARBA00023242"/>
    </source>
</evidence>
<evidence type="ECO:0000256" key="7">
    <source>
        <dbReference type="ARBA" id="ARBA00023015"/>
    </source>
</evidence>
<evidence type="ECO:0000256" key="9">
    <source>
        <dbReference type="ARBA" id="ARBA00023163"/>
    </source>
</evidence>
<dbReference type="EMBL" id="NDHI03003467">
    <property type="protein sequence ID" value="PNJ41914.1"/>
    <property type="molecule type" value="Genomic_DNA"/>
</dbReference>
<dbReference type="GO" id="GO:0005634">
    <property type="term" value="C:nucleus"/>
    <property type="evidence" value="ECO:0007669"/>
    <property type="project" value="UniProtKB-SubCell"/>
</dbReference>
<sequence length="559" mass="63743">MTKAQESLTLKDVAVDFTWEEWQLLGPAQKRLYRDVMLENYSNLVSVGYQASKPDALTKLEQGEPLWTLEDEIHSPAHPEIEKADDHLQQHLQNQKILKRTGQRYEHGRTLKSYLGLTNQSRRYNRKEPAEFNGDGAFLHDNHEQMPMEIEFPESRKPISTKSRFLKHQQTHNTEKAHECADCGEAFLKKSQLTKHKRIHTGKKPHGCSFCGKTFYKKCRLTEHERVHKGEKPYGCSLCGKAFSKKYRLTEHERAHRGEKPHGCSECGKAFPRKSQLTEHQRIHTGNKPHQCSECGRAFSRKSLLSVHKRTHTGEKPHVCSECGKGFIQKGNLNIHQRTHTGEKPYGCVDCGKAFSQKSCLVAHQRYHTGKTPFVCPECGQPCSQKSGLIRHRRIHSGEKPYKCSDCGKAFITKTMLIVHHRTHTGERPYGCDECDKAYFYMSCLVKHKRIHSREKRGDSVKVDNPSTASHSLSPSEHMQGESPVNMVTVQTPSVTPQMPFNISRLLADRNVVLVGQPLARCVPSGDNRSFAQDRRLTNAVNVVVPSVINYIFFYITNT</sequence>
<comment type="subcellular location">
    <subcellularLocation>
        <location evidence="1">Nucleus</location>
    </subcellularLocation>
</comment>
<evidence type="ECO:0000256" key="12">
    <source>
        <dbReference type="SAM" id="MobiDB-lite"/>
    </source>
</evidence>
<keyword evidence="3" id="KW-0479">Metal-binding</keyword>
<dbReference type="InterPro" id="IPR013087">
    <property type="entry name" value="Znf_C2H2_type"/>
</dbReference>
<dbReference type="GO" id="GO:0000981">
    <property type="term" value="F:DNA-binding transcription factor activity, RNA polymerase II-specific"/>
    <property type="evidence" value="ECO:0007669"/>
    <property type="project" value="TreeGrafter"/>
</dbReference>
<comment type="caution">
    <text evidence="15">The sequence shown here is derived from an EMBL/GenBank/DDBJ whole genome shotgun (WGS) entry which is preliminary data.</text>
</comment>
<dbReference type="SUPFAM" id="SSF57667">
    <property type="entry name" value="beta-beta-alpha zinc fingers"/>
    <property type="match status" value="5"/>
</dbReference>
<dbReference type="FunFam" id="3.30.160.60:FF:000006">
    <property type="entry name" value="Zinc finger protein 184 (Kruppel-like)"/>
    <property type="match status" value="1"/>
</dbReference>
<dbReference type="PROSITE" id="PS50157">
    <property type="entry name" value="ZINC_FINGER_C2H2_2"/>
    <property type="match status" value="10"/>
</dbReference>
<evidence type="ECO:0000313" key="15">
    <source>
        <dbReference type="EMBL" id="PNJ41914.1"/>
    </source>
</evidence>